<comment type="caution">
    <text evidence="1">The sequence shown here is derived from an EMBL/GenBank/DDBJ whole genome shotgun (WGS) entry which is preliminary data.</text>
</comment>
<dbReference type="EMBL" id="WQMT02000004">
    <property type="protein sequence ID" value="KAG9223965.1"/>
    <property type="molecule type" value="Genomic_DNA"/>
</dbReference>
<reference evidence="1 2" key="1">
    <citation type="journal article" date="2021" name="Appl. Environ. Microbiol.">
        <title>Genetic linkage and physical mapping for an oyster mushroom Pleurotus cornucopiae and QTL analysis for the trait cap color.</title>
        <authorList>
            <person name="Zhang Y."/>
            <person name="Gao W."/>
            <person name="Sonnenberg A."/>
            <person name="Chen Q."/>
            <person name="Zhang J."/>
            <person name="Huang C."/>
        </authorList>
    </citation>
    <scope>NUCLEOTIDE SEQUENCE [LARGE SCALE GENOMIC DNA]</scope>
    <source>
        <strain evidence="1">CCMSSC00406</strain>
    </source>
</reference>
<evidence type="ECO:0000313" key="1">
    <source>
        <dbReference type="EMBL" id="KAG9223965.1"/>
    </source>
</evidence>
<dbReference type="Proteomes" id="UP000824881">
    <property type="component" value="Unassembled WGS sequence"/>
</dbReference>
<proteinExistence type="predicted"/>
<protein>
    <submittedName>
        <fullName evidence="1">Uncharacterized protein</fullName>
    </submittedName>
</protein>
<gene>
    <name evidence="1" type="ORF">CCMSSC00406_0004419</name>
</gene>
<accession>A0ACB7J1S0</accession>
<keyword evidence="2" id="KW-1185">Reference proteome</keyword>
<sequence length="649" mass="71873">MAMTDDSQAPQVLIVGAGPTGLVLALALRRNGVRVRLIEKDLAARIGQRGAGIMPRSLEIFHLLGVGDQIESQGIYSPRVRLYDMPEGTHAIQTFDMQPWNEPTPACPYLNIQHLGQDRLETIIRSTLAQLHCHVEQSAELIDFEQHPDRVSARIKTKTPDGQLHEETSNFDYLIGADGARGVVRKLLGLSFLGETRVVEHLVVGDVTVEGLTEEYWHMWGDASTTLVSLRPTETPTTFNFMIGGLDVDHDSLAHSNEAVIRFIYAHTGKMREHGMNVKEVTWLSHYRPNIRMVDTFGKGRVFVAGDSAHVHSPTGGQGMNTGVQDAFNLGWKLALVANGHAKPCLLDSFTEERLPVIADMLDQTTVILKKAFNGRIRSEEEKHWVEVVEVEQEEGAEGEVKVAGPSTKGPSTKEPRPIAAKEDSDTEDLEDEDDWEDDEERAGRQWKEDEKRPGSLLQLGVNYRWSSVTVDEQEQQLAKPISKRLIDLPPTPTRHDSYGRGFDGCLKAGDRAPDAPALRGIRHTRGEAQKSINTRLFQVFDPTKHTVLLFTRPGETIASYAPVVEALKAYPAELVRTAALYRSGVPSPIPTLEGIEYFLEDVSGFARDAYDVRGGCNVIVVRPDGVVGAVVNGVTGLKRYFDGIFSRK</sequence>
<evidence type="ECO:0000313" key="2">
    <source>
        <dbReference type="Proteomes" id="UP000824881"/>
    </source>
</evidence>
<name>A0ACB7J1S0_PLECO</name>
<organism evidence="1 2">
    <name type="scientific">Pleurotus cornucopiae</name>
    <name type="common">Cornucopia mushroom</name>
    <dbReference type="NCBI Taxonomy" id="5321"/>
    <lineage>
        <taxon>Eukaryota</taxon>
        <taxon>Fungi</taxon>
        <taxon>Dikarya</taxon>
        <taxon>Basidiomycota</taxon>
        <taxon>Agaricomycotina</taxon>
        <taxon>Agaricomycetes</taxon>
        <taxon>Agaricomycetidae</taxon>
        <taxon>Agaricales</taxon>
        <taxon>Pleurotineae</taxon>
        <taxon>Pleurotaceae</taxon>
        <taxon>Pleurotus</taxon>
    </lineage>
</organism>